<dbReference type="GO" id="GO:0016787">
    <property type="term" value="F:hydrolase activity"/>
    <property type="evidence" value="ECO:0007669"/>
    <property type="project" value="UniProtKB-KW"/>
</dbReference>
<dbReference type="RefSeq" id="WP_252438219.1">
    <property type="nucleotide sequence ID" value="NZ_JAGSOV010000025.1"/>
</dbReference>
<dbReference type="InterPro" id="IPR051049">
    <property type="entry name" value="Dienelactone_hydrolase-like"/>
</dbReference>
<name>A0ABT0ZYZ7_9PSEU</name>
<comment type="caution">
    <text evidence="2">The sequence shown here is derived from an EMBL/GenBank/DDBJ whole genome shotgun (WGS) entry which is preliminary data.</text>
</comment>
<dbReference type="EMBL" id="JAGSOV010000025">
    <property type="protein sequence ID" value="MCO1655957.1"/>
    <property type="molecule type" value="Genomic_DNA"/>
</dbReference>
<sequence>MQTEVTLTGAGGVRYPGVLTVPDEPGATPRPALLMIYEAFGMTDEMKRVARDLAAEGYVVLIPDLFAAAGPKPLCVLRTMRTMLRGEGRALHDLENARRWLVARPEVDAERVGAIGFCMGGSFALLLARTGLYKVSAPFYPQAVDLPRACPVVASFGGRDRTTRGFADKLPARLDELGQPHDVKVYPDAGHSFFTRTDGLMGRLGPHLPLRAEYHEPSARDAHRRILDFFREHLAPTP</sequence>
<dbReference type="InterPro" id="IPR029058">
    <property type="entry name" value="AB_hydrolase_fold"/>
</dbReference>
<dbReference type="InterPro" id="IPR002925">
    <property type="entry name" value="Dienelactn_hydro"/>
</dbReference>
<dbReference type="PANTHER" id="PTHR46623:SF6">
    <property type="entry name" value="ALPHA_BETA-HYDROLASES SUPERFAMILY PROTEIN"/>
    <property type="match status" value="1"/>
</dbReference>
<keyword evidence="2" id="KW-0378">Hydrolase</keyword>
<keyword evidence="3" id="KW-1185">Reference proteome</keyword>
<protein>
    <submittedName>
        <fullName evidence="2">Dienelactone hydrolase family protein</fullName>
    </submittedName>
</protein>
<evidence type="ECO:0000313" key="2">
    <source>
        <dbReference type="EMBL" id="MCO1655957.1"/>
    </source>
</evidence>
<organism evidence="2 3">
    <name type="scientific">Pseudonocardia humida</name>
    <dbReference type="NCBI Taxonomy" id="2800819"/>
    <lineage>
        <taxon>Bacteria</taxon>
        <taxon>Bacillati</taxon>
        <taxon>Actinomycetota</taxon>
        <taxon>Actinomycetes</taxon>
        <taxon>Pseudonocardiales</taxon>
        <taxon>Pseudonocardiaceae</taxon>
        <taxon>Pseudonocardia</taxon>
    </lineage>
</organism>
<dbReference type="Proteomes" id="UP001165283">
    <property type="component" value="Unassembled WGS sequence"/>
</dbReference>
<accession>A0ABT0ZYZ7</accession>
<dbReference type="SUPFAM" id="SSF53474">
    <property type="entry name" value="alpha/beta-Hydrolases"/>
    <property type="match status" value="1"/>
</dbReference>
<dbReference type="Pfam" id="PF01738">
    <property type="entry name" value="DLH"/>
    <property type="match status" value="1"/>
</dbReference>
<gene>
    <name evidence="2" type="ORF">KDL28_12930</name>
</gene>
<proteinExistence type="predicted"/>
<dbReference type="Gene3D" id="3.40.50.1820">
    <property type="entry name" value="alpha/beta hydrolase"/>
    <property type="match status" value="1"/>
</dbReference>
<feature type="domain" description="Dienelactone hydrolase" evidence="1">
    <location>
        <begin position="17"/>
        <end position="233"/>
    </location>
</feature>
<reference evidence="2" key="1">
    <citation type="submission" date="2021-04" db="EMBL/GenBank/DDBJ databases">
        <title>Pseudonocardia sp. nov., isolated from sandy soil of mangrove forest.</title>
        <authorList>
            <person name="Zan Z."/>
            <person name="Huang R."/>
            <person name="Liu W."/>
        </authorList>
    </citation>
    <scope>NUCLEOTIDE SEQUENCE</scope>
    <source>
        <strain evidence="2">S2-4</strain>
    </source>
</reference>
<evidence type="ECO:0000259" key="1">
    <source>
        <dbReference type="Pfam" id="PF01738"/>
    </source>
</evidence>
<dbReference type="PANTHER" id="PTHR46623">
    <property type="entry name" value="CARBOXYMETHYLENEBUTENOLIDASE-RELATED"/>
    <property type="match status" value="1"/>
</dbReference>
<evidence type="ECO:0000313" key="3">
    <source>
        <dbReference type="Proteomes" id="UP001165283"/>
    </source>
</evidence>